<dbReference type="InterPro" id="IPR052336">
    <property type="entry name" value="MlaD_Phospholipid_Transporter"/>
</dbReference>
<dbReference type="RefSeq" id="WP_083130665.1">
    <property type="nucleotide sequence ID" value="NZ_AP022607.1"/>
</dbReference>
<keyword evidence="2" id="KW-0472">Membrane</keyword>
<dbReference type="Proteomes" id="UP000192441">
    <property type="component" value="Unassembled WGS sequence"/>
</dbReference>
<comment type="caution">
    <text evidence="5">The sequence shown here is derived from an EMBL/GenBank/DDBJ whole genome shotgun (WGS) entry which is preliminary data.</text>
</comment>
<keyword evidence="2" id="KW-0812">Transmembrane</keyword>
<dbReference type="InterPro" id="IPR024516">
    <property type="entry name" value="Mce_C"/>
</dbReference>
<feature type="domain" description="Mce/MlaD" evidence="3">
    <location>
        <begin position="45"/>
        <end position="120"/>
    </location>
</feature>
<evidence type="ECO:0000256" key="1">
    <source>
        <dbReference type="SAM" id="MobiDB-lite"/>
    </source>
</evidence>
<feature type="region of interest" description="Disordered" evidence="1">
    <location>
        <begin position="397"/>
        <end position="494"/>
    </location>
</feature>
<evidence type="ECO:0000259" key="3">
    <source>
        <dbReference type="Pfam" id="PF02470"/>
    </source>
</evidence>
<dbReference type="NCBIfam" id="TIGR00996">
    <property type="entry name" value="Mtu_fam_mce"/>
    <property type="match status" value="1"/>
</dbReference>
<dbReference type="EMBL" id="MVHM01000002">
    <property type="protein sequence ID" value="ORA40280.1"/>
    <property type="molecule type" value="Genomic_DNA"/>
</dbReference>
<reference evidence="5 6" key="1">
    <citation type="submission" date="2016-12" db="EMBL/GenBank/DDBJ databases">
        <title>The new phylogeny of genus Mycobacterium.</title>
        <authorList>
            <person name="Tortoli E."/>
            <person name="Trovato A."/>
            <person name="Cirillo D.M."/>
        </authorList>
    </citation>
    <scope>NUCLEOTIDE SEQUENCE [LARGE SCALE GENOMIC DNA]</scope>
    <source>
        <strain evidence="5 6">DSM 44624</strain>
    </source>
</reference>
<dbReference type="AlphaFoldDB" id="A0AA91LZP0"/>
<dbReference type="PANTHER" id="PTHR33371">
    <property type="entry name" value="INTERMEMBRANE PHOSPHOLIPID TRANSPORT SYSTEM BINDING PROTEIN MLAD-RELATED"/>
    <property type="match status" value="1"/>
</dbReference>
<proteinExistence type="predicted"/>
<dbReference type="Pfam" id="PF02470">
    <property type="entry name" value="MlaD"/>
    <property type="match status" value="1"/>
</dbReference>
<accession>A0AA91LZP0</accession>
<feature type="compositionally biased region" description="Pro residues" evidence="1">
    <location>
        <begin position="442"/>
        <end position="462"/>
    </location>
</feature>
<feature type="domain" description="Mammalian cell entry C-terminal" evidence="4">
    <location>
        <begin position="125"/>
        <end position="345"/>
    </location>
</feature>
<feature type="compositionally biased region" description="Pro residues" evidence="1">
    <location>
        <begin position="477"/>
        <end position="494"/>
    </location>
</feature>
<dbReference type="GO" id="GO:0051701">
    <property type="term" value="P:biological process involved in interaction with host"/>
    <property type="evidence" value="ECO:0007669"/>
    <property type="project" value="TreeGrafter"/>
</dbReference>
<evidence type="ECO:0000256" key="2">
    <source>
        <dbReference type="SAM" id="Phobius"/>
    </source>
</evidence>
<feature type="transmembrane region" description="Helical" evidence="2">
    <location>
        <begin position="12"/>
        <end position="37"/>
    </location>
</feature>
<dbReference type="PANTHER" id="PTHR33371:SF19">
    <property type="entry name" value="MCE-FAMILY PROTEIN MCE4A"/>
    <property type="match status" value="1"/>
</dbReference>
<gene>
    <name evidence="5" type="ORF">BST20_06930</name>
</gene>
<evidence type="ECO:0000313" key="5">
    <source>
        <dbReference type="EMBL" id="ORA40280.1"/>
    </source>
</evidence>
<keyword evidence="2" id="KW-1133">Transmembrane helix</keyword>
<sequence length="494" mass="51842">MPKTRRKRREAVLPPALWTVILLAFIIGAIVLTIGAFNRDLQPYARVTLASDRAGLMMDPDAKVKLRGVQIGRVSSIQSGDPVKLQLELYPDQLKYIPANVTAQITATTAFGAKYVELITPPDPSPKRLAAGAVVRSRNVSTEVNTVFQNLVGVLNKIDAPKLNAVLSAVADGFRGKGELIGEATTDLNQFLLDVNPRSETIRADYRALKGFSDTYSAAARDILTVLDAASTTSKTISDHARDLDSLLLSVTGFSRSGIDLIGPTKDNLVHGINVLESTTRLLMKYNPELTCTLVGGKNVIDFGFLDVTGGANGYSVILDVALLLGDDAYRYPDNLPINGGKGGPGGKPGCGSLPDVTKNFPQRYLVTNSGWGTGMDVRPNPGIGFPGWADFFPVTRGKPEAPALRHPSGPAPGPVPGTAGYPGPGPYGAPEYAPDGTPLYPGLPPAPPPGQPREPGPPPSGSEPFVPAVPGIQPTAPLPPPPPPPPPPGVAGP</sequence>
<dbReference type="InterPro" id="IPR005693">
    <property type="entry name" value="Mce"/>
</dbReference>
<dbReference type="GO" id="GO:0005576">
    <property type="term" value="C:extracellular region"/>
    <property type="evidence" value="ECO:0007669"/>
    <property type="project" value="TreeGrafter"/>
</dbReference>
<evidence type="ECO:0000259" key="4">
    <source>
        <dbReference type="Pfam" id="PF11887"/>
    </source>
</evidence>
<feature type="compositionally biased region" description="Low complexity" evidence="1">
    <location>
        <begin position="429"/>
        <end position="441"/>
    </location>
</feature>
<dbReference type="Pfam" id="PF11887">
    <property type="entry name" value="Mce4_CUP1"/>
    <property type="match status" value="1"/>
</dbReference>
<protein>
    <submittedName>
        <fullName evidence="5">MCE-family protein MCE3A</fullName>
    </submittedName>
</protein>
<dbReference type="InterPro" id="IPR003399">
    <property type="entry name" value="Mce/MlaD"/>
</dbReference>
<evidence type="ECO:0000313" key="6">
    <source>
        <dbReference type="Proteomes" id="UP000192441"/>
    </source>
</evidence>
<organism evidence="5 6">
    <name type="scientific">Mycobacterium branderi</name>
    <dbReference type="NCBI Taxonomy" id="43348"/>
    <lineage>
        <taxon>Bacteria</taxon>
        <taxon>Bacillati</taxon>
        <taxon>Actinomycetota</taxon>
        <taxon>Actinomycetes</taxon>
        <taxon>Mycobacteriales</taxon>
        <taxon>Mycobacteriaceae</taxon>
        <taxon>Mycobacterium</taxon>
    </lineage>
</organism>
<name>A0AA91LZP0_9MYCO</name>